<name>A0A813IC95_POLGL</name>
<dbReference type="Pfam" id="PF14226">
    <property type="entry name" value="DIOX_N"/>
    <property type="match status" value="1"/>
</dbReference>
<dbReference type="SUPFAM" id="SSF51197">
    <property type="entry name" value="Clavaminate synthase-like"/>
    <property type="match status" value="1"/>
</dbReference>
<comment type="caution">
    <text evidence="2">The sequence shown here is derived from an EMBL/GenBank/DDBJ whole genome shotgun (WGS) entry which is preliminary data.</text>
</comment>
<dbReference type="Proteomes" id="UP000626109">
    <property type="component" value="Unassembled WGS sequence"/>
</dbReference>
<dbReference type="Gene3D" id="2.60.120.330">
    <property type="entry name" value="B-lactam Antibiotic, Isopenicillin N Synthase, Chain"/>
    <property type="match status" value="1"/>
</dbReference>
<evidence type="ECO:0000313" key="2">
    <source>
        <dbReference type="EMBL" id="CAE8650286.1"/>
    </source>
</evidence>
<dbReference type="InterPro" id="IPR026992">
    <property type="entry name" value="DIOX_N"/>
</dbReference>
<proteinExistence type="predicted"/>
<organism evidence="2 3">
    <name type="scientific">Polarella glacialis</name>
    <name type="common">Dinoflagellate</name>
    <dbReference type="NCBI Taxonomy" id="89957"/>
    <lineage>
        <taxon>Eukaryota</taxon>
        <taxon>Sar</taxon>
        <taxon>Alveolata</taxon>
        <taxon>Dinophyceae</taxon>
        <taxon>Suessiales</taxon>
        <taxon>Suessiaceae</taxon>
        <taxon>Polarella</taxon>
    </lineage>
</organism>
<dbReference type="InterPro" id="IPR027443">
    <property type="entry name" value="IPNS-like_sf"/>
</dbReference>
<sequence length="128" mass="14068">DAAALREASSAEDPAVRSLRRACCETGFFLVTGHSVPEAVFDNAFSVSERFFTLTEADKRAHASSEETGWRGFGPYGSGQNCSAESRLPDRKETFYCGEPPGADQGVPEPVERFYERLRDFHAAMLLA</sequence>
<evidence type="ECO:0000313" key="3">
    <source>
        <dbReference type="Proteomes" id="UP000626109"/>
    </source>
</evidence>
<dbReference type="AlphaFoldDB" id="A0A813IC95"/>
<dbReference type="EMBL" id="CAJNNW010008703">
    <property type="protein sequence ID" value="CAE8650286.1"/>
    <property type="molecule type" value="Genomic_DNA"/>
</dbReference>
<evidence type="ECO:0000259" key="1">
    <source>
        <dbReference type="Pfam" id="PF14226"/>
    </source>
</evidence>
<protein>
    <recommendedName>
        <fullName evidence="1">Non-haem dioxygenase N-terminal domain-containing protein</fullName>
    </recommendedName>
</protein>
<gene>
    <name evidence="2" type="ORF">PGLA2088_LOCUS8150</name>
</gene>
<feature type="domain" description="Non-haem dioxygenase N-terminal" evidence="1">
    <location>
        <begin position="8"/>
        <end position="105"/>
    </location>
</feature>
<reference evidence="2" key="1">
    <citation type="submission" date="2021-02" db="EMBL/GenBank/DDBJ databases">
        <authorList>
            <person name="Dougan E. K."/>
            <person name="Rhodes N."/>
            <person name="Thang M."/>
            <person name="Chan C."/>
        </authorList>
    </citation>
    <scope>NUCLEOTIDE SEQUENCE</scope>
</reference>
<feature type="non-terminal residue" evidence="2">
    <location>
        <position position="1"/>
    </location>
</feature>
<accession>A0A813IC95</accession>